<evidence type="ECO:0000259" key="9">
    <source>
        <dbReference type="Pfam" id="PF01757"/>
    </source>
</evidence>
<evidence type="ECO:0000256" key="2">
    <source>
        <dbReference type="ARBA" id="ARBA00007400"/>
    </source>
</evidence>
<organism evidence="10 11">
    <name type="scientific">Mycolicibacterium vanbaalenii</name>
    <name type="common">Mycobacterium vanbaalenii</name>
    <dbReference type="NCBI Taxonomy" id="110539"/>
    <lineage>
        <taxon>Bacteria</taxon>
        <taxon>Bacillati</taxon>
        <taxon>Actinomycetota</taxon>
        <taxon>Actinomycetes</taxon>
        <taxon>Mycobacteriales</taxon>
        <taxon>Mycobacteriaceae</taxon>
        <taxon>Mycolicibacterium</taxon>
    </lineage>
</organism>
<accession>A0A5S9R5M5</accession>
<sequence length="371" mass="39510">MTDGTPEPSAGAGRSTVRDSRLDVARGIAIAGVVIVHVYRGLYGADMVEQSTTLLVDRLMGFWCLSVFAFVGGTLVPRGVRSRGVASYVRDRTTRFFVVYVTWAILQGGVQLLATDAVNVPTSPIAILSIWRPPGQLWYLPFLILMTLVFVPLQPWRERRALWIVCVAAAVSIAFWGYDGGYVGTQGLGLVVFFVGGMAVGAHRMTAVLDRFAPAVAGTVGILLLVVSSLVAVVTFATPPTFDPEGRTLASVAIAVPVALVSSAAVLLIGHGLRRASFLALLGRRSLDIYLAHVIIAAGTRIVLTQLGVTSLWVFVIAGFAMGMVGSLIVGSAARRMKLGWVFDGPSWLNRTPAASRTKPPPQGPPRAEQS</sequence>
<feature type="transmembrane region" description="Helical" evidence="8">
    <location>
        <begin position="55"/>
        <end position="76"/>
    </location>
</feature>
<feature type="transmembrane region" description="Helical" evidence="8">
    <location>
        <begin position="97"/>
        <end position="115"/>
    </location>
</feature>
<reference evidence="10 11" key="1">
    <citation type="submission" date="2019-11" db="EMBL/GenBank/DDBJ databases">
        <authorList>
            <person name="Holert J."/>
        </authorList>
    </citation>
    <scope>NUCLEOTIDE SEQUENCE [LARGE SCALE GENOMIC DNA]</scope>
    <source>
        <strain evidence="10">BC8_1</strain>
    </source>
</reference>
<keyword evidence="3" id="KW-1003">Cell membrane</keyword>
<evidence type="ECO:0000313" key="10">
    <source>
        <dbReference type="EMBL" id="CAA0128275.1"/>
    </source>
</evidence>
<evidence type="ECO:0000256" key="8">
    <source>
        <dbReference type="SAM" id="Phobius"/>
    </source>
</evidence>
<dbReference type="InterPro" id="IPR002656">
    <property type="entry name" value="Acyl_transf_3_dom"/>
</dbReference>
<proteinExistence type="inferred from homology"/>
<dbReference type="AlphaFoldDB" id="A0A5S9R5M5"/>
<comment type="similarity">
    <text evidence="2">Belongs to the acyltransferase 3 family.</text>
</comment>
<keyword evidence="4 8" id="KW-0812">Transmembrane</keyword>
<feature type="transmembrane region" description="Helical" evidence="8">
    <location>
        <begin position="184"/>
        <end position="203"/>
    </location>
</feature>
<feature type="transmembrane region" description="Helical" evidence="8">
    <location>
        <begin position="249"/>
        <end position="269"/>
    </location>
</feature>
<feature type="transmembrane region" description="Helical" evidence="8">
    <location>
        <begin position="160"/>
        <end position="178"/>
    </location>
</feature>
<evidence type="ECO:0000256" key="4">
    <source>
        <dbReference type="ARBA" id="ARBA00022692"/>
    </source>
</evidence>
<evidence type="ECO:0000256" key="1">
    <source>
        <dbReference type="ARBA" id="ARBA00004651"/>
    </source>
</evidence>
<dbReference type="OrthoDB" id="6623990at2"/>
<evidence type="ECO:0000256" key="7">
    <source>
        <dbReference type="SAM" id="MobiDB-lite"/>
    </source>
</evidence>
<keyword evidence="11" id="KW-1185">Reference proteome</keyword>
<feature type="region of interest" description="Disordered" evidence="7">
    <location>
        <begin position="352"/>
        <end position="371"/>
    </location>
</feature>
<dbReference type="Proteomes" id="UP000430146">
    <property type="component" value="Unassembled WGS sequence"/>
</dbReference>
<dbReference type="PANTHER" id="PTHR40074">
    <property type="entry name" value="O-ACETYLTRANSFERASE WECH"/>
    <property type="match status" value="1"/>
</dbReference>
<dbReference type="PANTHER" id="PTHR40074:SF2">
    <property type="entry name" value="O-ACETYLTRANSFERASE WECH"/>
    <property type="match status" value="1"/>
</dbReference>
<dbReference type="RefSeq" id="WP_159233168.1">
    <property type="nucleotide sequence ID" value="NZ_CACSIP010000034.1"/>
</dbReference>
<name>A0A5S9R5M5_MYCVN</name>
<keyword evidence="6 8" id="KW-0472">Membrane</keyword>
<feature type="transmembrane region" description="Helical" evidence="8">
    <location>
        <begin position="289"/>
        <end position="307"/>
    </location>
</feature>
<evidence type="ECO:0000313" key="11">
    <source>
        <dbReference type="Proteomes" id="UP000430146"/>
    </source>
</evidence>
<protein>
    <recommendedName>
        <fullName evidence="9">Acyltransferase 3 domain-containing protein</fullName>
    </recommendedName>
</protein>
<comment type="subcellular location">
    <subcellularLocation>
        <location evidence="1">Cell membrane</location>
        <topology evidence="1">Multi-pass membrane protein</topology>
    </subcellularLocation>
</comment>
<evidence type="ECO:0000256" key="5">
    <source>
        <dbReference type="ARBA" id="ARBA00022989"/>
    </source>
</evidence>
<feature type="transmembrane region" description="Helical" evidence="8">
    <location>
        <begin position="313"/>
        <end position="334"/>
    </location>
</feature>
<dbReference type="GO" id="GO:0016413">
    <property type="term" value="F:O-acetyltransferase activity"/>
    <property type="evidence" value="ECO:0007669"/>
    <property type="project" value="TreeGrafter"/>
</dbReference>
<feature type="transmembrane region" description="Helical" evidence="8">
    <location>
        <begin position="215"/>
        <end position="237"/>
    </location>
</feature>
<dbReference type="GO" id="GO:0009246">
    <property type="term" value="P:enterobacterial common antigen biosynthetic process"/>
    <property type="evidence" value="ECO:0007669"/>
    <property type="project" value="TreeGrafter"/>
</dbReference>
<keyword evidence="5 8" id="KW-1133">Transmembrane helix</keyword>
<feature type="transmembrane region" description="Helical" evidence="8">
    <location>
        <begin position="24"/>
        <end position="43"/>
    </location>
</feature>
<evidence type="ECO:0000256" key="3">
    <source>
        <dbReference type="ARBA" id="ARBA00022475"/>
    </source>
</evidence>
<evidence type="ECO:0000256" key="6">
    <source>
        <dbReference type="ARBA" id="ARBA00023136"/>
    </source>
</evidence>
<dbReference type="Pfam" id="PF01757">
    <property type="entry name" value="Acyl_transf_3"/>
    <property type="match status" value="1"/>
</dbReference>
<dbReference type="EMBL" id="CACSIP010000034">
    <property type="protein sequence ID" value="CAA0128275.1"/>
    <property type="molecule type" value="Genomic_DNA"/>
</dbReference>
<feature type="transmembrane region" description="Helical" evidence="8">
    <location>
        <begin position="135"/>
        <end position="153"/>
    </location>
</feature>
<dbReference type="GO" id="GO:0005886">
    <property type="term" value="C:plasma membrane"/>
    <property type="evidence" value="ECO:0007669"/>
    <property type="project" value="UniProtKB-SubCell"/>
</dbReference>
<feature type="domain" description="Acyltransferase 3" evidence="9">
    <location>
        <begin position="21"/>
        <end position="330"/>
    </location>
</feature>
<gene>
    <name evidence="10" type="ORF">AELLOGFF_01235</name>
</gene>